<dbReference type="AlphaFoldDB" id="A0A5B9QPP6"/>
<dbReference type="OrthoDB" id="291452at2"/>
<protein>
    <submittedName>
        <fullName evidence="1">Uncharacterized protein</fullName>
    </submittedName>
</protein>
<keyword evidence="2" id="KW-1185">Reference proteome</keyword>
<dbReference type="Proteomes" id="UP000323917">
    <property type="component" value="Chromosome"/>
</dbReference>
<proteinExistence type="predicted"/>
<organism evidence="1 2">
    <name type="scientific">Bythopirellula goksoeyrii</name>
    <dbReference type="NCBI Taxonomy" id="1400387"/>
    <lineage>
        <taxon>Bacteria</taxon>
        <taxon>Pseudomonadati</taxon>
        <taxon>Planctomycetota</taxon>
        <taxon>Planctomycetia</taxon>
        <taxon>Pirellulales</taxon>
        <taxon>Lacipirellulaceae</taxon>
        <taxon>Bythopirellula</taxon>
    </lineage>
</organism>
<name>A0A5B9QPP6_9BACT</name>
<evidence type="ECO:0000313" key="1">
    <source>
        <dbReference type="EMBL" id="QEG35943.1"/>
    </source>
</evidence>
<accession>A0A5B9QPP6</accession>
<reference evidence="1 2" key="1">
    <citation type="submission" date="2019-08" db="EMBL/GenBank/DDBJ databases">
        <title>Deep-cultivation of Planctomycetes and their phenomic and genomic characterization uncovers novel biology.</title>
        <authorList>
            <person name="Wiegand S."/>
            <person name="Jogler M."/>
            <person name="Boedeker C."/>
            <person name="Pinto D."/>
            <person name="Vollmers J."/>
            <person name="Rivas-Marin E."/>
            <person name="Kohn T."/>
            <person name="Peeters S.H."/>
            <person name="Heuer A."/>
            <person name="Rast P."/>
            <person name="Oberbeckmann S."/>
            <person name="Bunk B."/>
            <person name="Jeske O."/>
            <person name="Meyerdierks A."/>
            <person name="Storesund J.E."/>
            <person name="Kallscheuer N."/>
            <person name="Luecker S."/>
            <person name="Lage O.M."/>
            <person name="Pohl T."/>
            <person name="Merkel B.J."/>
            <person name="Hornburger P."/>
            <person name="Mueller R.-W."/>
            <person name="Bruemmer F."/>
            <person name="Labrenz M."/>
            <person name="Spormann A.M."/>
            <person name="Op den Camp H."/>
            <person name="Overmann J."/>
            <person name="Amann R."/>
            <person name="Jetten M.S.M."/>
            <person name="Mascher T."/>
            <person name="Medema M.H."/>
            <person name="Devos D.P."/>
            <person name="Kaster A.-K."/>
            <person name="Ovreas L."/>
            <person name="Rohde M."/>
            <person name="Galperin M.Y."/>
            <person name="Jogler C."/>
        </authorList>
    </citation>
    <scope>NUCLEOTIDE SEQUENCE [LARGE SCALE GENOMIC DNA]</scope>
    <source>
        <strain evidence="1 2">Pr1d</strain>
    </source>
</reference>
<sequence length="102" mass="11498">MNSVADALVYAVAYINCQEIEDEESLDDSEDANEAAMSHIMAYLLHATPEEEEALAAAAKRALIEEQSLSYPQQEMIDFFKSWMEYVLGGDWDGNERAWDDA</sequence>
<evidence type="ECO:0000313" key="2">
    <source>
        <dbReference type="Proteomes" id="UP000323917"/>
    </source>
</evidence>
<dbReference type="EMBL" id="CP042913">
    <property type="protein sequence ID" value="QEG35943.1"/>
    <property type="molecule type" value="Genomic_DNA"/>
</dbReference>
<dbReference type="RefSeq" id="WP_148074376.1">
    <property type="nucleotide sequence ID" value="NZ_CP042913.1"/>
</dbReference>
<dbReference type="KEGG" id="bgok:Pr1d_32510"/>
<gene>
    <name evidence="1" type="ORF">Pr1d_32510</name>
</gene>